<dbReference type="InterPro" id="IPR015915">
    <property type="entry name" value="Kelch-typ_b-propeller"/>
</dbReference>
<dbReference type="WBParaSite" id="HDID_0001075001-mRNA-1">
    <property type="protein sequence ID" value="HDID_0001075001-mRNA-1"/>
    <property type="gene ID" value="HDID_0001075001"/>
</dbReference>
<evidence type="ECO:0000313" key="1">
    <source>
        <dbReference type="WBParaSite" id="HDID_0001075001-mRNA-1"/>
    </source>
</evidence>
<accession>A0A0R3SYA5</accession>
<sequence>LMDLSTGQVSSLPFTTQWSLLPPMLEERSWCATVNIPDSGVLFIGGIGGNELPLRSTELLTWRSGEDGGGGGEKWQWLPFTPMNKEHRGDPFAVYFQGKVYVFGCGEKVNEMEMLDVTAGGQWTSLTFFSQHLNIQLMTRIGNELFILHQEDLLFSDIYGLYSIELDGDPKRQLAKWRKRKDAPEQKLMTVHLK</sequence>
<dbReference type="SUPFAM" id="SSF117281">
    <property type="entry name" value="Kelch motif"/>
    <property type="match status" value="1"/>
</dbReference>
<dbReference type="Gene3D" id="2.120.10.80">
    <property type="entry name" value="Kelch-type beta propeller"/>
    <property type="match status" value="1"/>
</dbReference>
<organism evidence="1">
    <name type="scientific">Hymenolepis diminuta</name>
    <name type="common">Rat tapeworm</name>
    <dbReference type="NCBI Taxonomy" id="6216"/>
    <lineage>
        <taxon>Eukaryota</taxon>
        <taxon>Metazoa</taxon>
        <taxon>Spiralia</taxon>
        <taxon>Lophotrochozoa</taxon>
        <taxon>Platyhelminthes</taxon>
        <taxon>Cestoda</taxon>
        <taxon>Eucestoda</taxon>
        <taxon>Cyclophyllidea</taxon>
        <taxon>Hymenolepididae</taxon>
        <taxon>Hymenolepis</taxon>
    </lineage>
</organism>
<reference evidence="1" key="1">
    <citation type="submission" date="2017-02" db="UniProtKB">
        <authorList>
            <consortium name="WormBaseParasite"/>
        </authorList>
    </citation>
    <scope>IDENTIFICATION</scope>
</reference>
<protein>
    <submittedName>
        <fullName evidence="1">F-box protein</fullName>
    </submittedName>
</protein>
<proteinExistence type="predicted"/>
<dbReference type="AlphaFoldDB" id="A0A0R3SYA5"/>
<name>A0A0R3SYA5_HYMDI</name>